<sequence>MESAQPQPQPRPGLAQMAPRSYDKKAYQTIYPQYIDSYLSPSEGRRLTKTQGVEHPTMDEVLLALRVLGYKDVLVDAARSYPRSQSTTKFPMVPRGCIKVAIKTPVDEHYIKKSDFDTQTRNAVVAGIESKHELLRRVAALIKEKVPNRPQLATVDDIIAAYNPTPQPKGKR</sequence>
<dbReference type="GO" id="GO:0006617">
    <property type="term" value="P:SRP-dependent cotranslational protein targeting to membrane, signal sequence recognition"/>
    <property type="evidence" value="ECO:0007669"/>
    <property type="project" value="TreeGrafter"/>
</dbReference>
<gene>
    <name evidence="5" type="ORF">NESM_000747500</name>
</gene>
<evidence type="ECO:0000313" key="6">
    <source>
        <dbReference type="Proteomes" id="UP001430356"/>
    </source>
</evidence>
<dbReference type="SUPFAM" id="SSF69695">
    <property type="entry name" value="SRP19"/>
    <property type="match status" value="1"/>
</dbReference>
<reference evidence="5 6" key="1">
    <citation type="journal article" date="2021" name="MBio">
        <title>A New Model Trypanosomatid, Novymonas esmeraldas: Genomic Perception of Its 'Candidatus Pandoraea novymonadis' Endosymbiont.</title>
        <authorList>
            <person name="Zakharova A."/>
            <person name="Saura A."/>
            <person name="Butenko A."/>
            <person name="Podesvova L."/>
            <person name="Warmusova S."/>
            <person name="Kostygov A.Y."/>
            <person name="Nenarokova A."/>
            <person name="Lukes J."/>
            <person name="Opperdoes F.R."/>
            <person name="Yurchenko V."/>
        </authorList>
    </citation>
    <scope>NUCLEOTIDE SEQUENCE [LARGE SCALE GENOMIC DNA]</scope>
    <source>
        <strain evidence="5 6">E262AT.01</strain>
    </source>
</reference>
<dbReference type="FunFam" id="3.30.56.30:FF:000008">
    <property type="entry name" value="SRP19_protein_-_putative"/>
    <property type="match status" value="1"/>
</dbReference>
<dbReference type="Proteomes" id="UP001430356">
    <property type="component" value="Unassembled WGS sequence"/>
</dbReference>
<dbReference type="AlphaFoldDB" id="A0AAW0EWX6"/>
<evidence type="ECO:0000256" key="1">
    <source>
        <dbReference type="ARBA" id="ARBA00004496"/>
    </source>
</evidence>
<comment type="caution">
    <text evidence="5">The sequence shown here is derived from an EMBL/GenBank/DDBJ whole genome shotgun (WGS) entry which is preliminary data.</text>
</comment>
<dbReference type="InterPro" id="IPR002778">
    <property type="entry name" value="Signal_recog_particle_SRP19"/>
</dbReference>
<proteinExistence type="predicted"/>
<evidence type="ECO:0000256" key="2">
    <source>
        <dbReference type="ARBA" id="ARBA00022490"/>
    </source>
</evidence>
<keyword evidence="6" id="KW-1185">Reference proteome</keyword>
<accession>A0AAW0EWX6</accession>
<dbReference type="PANTHER" id="PTHR17453">
    <property type="entry name" value="SIGNAL RECOGNITION PARTICLE 19 KD PROTEIN"/>
    <property type="match status" value="1"/>
</dbReference>
<comment type="subcellular location">
    <subcellularLocation>
        <location evidence="1">Cytoplasm</location>
    </subcellularLocation>
</comment>
<evidence type="ECO:0000256" key="3">
    <source>
        <dbReference type="ARBA" id="ARBA00023135"/>
    </source>
</evidence>
<dbReference type="GO" id="GO:0005786">
    <property type="term" value="C:signal recognition particle, endoplasmic reticulum targeting"/>
    <property type="evidence" value="ECO:0007669"/>
    <property type="project" value="UniProtKB-KW"/>
</dbReference>
<evidence type="ECO:0000313" key="5">
    <source>
        <dbReference type="EMBL" id="KAK7197929.1"/>
    </source>
</evidence>
<keyword evidence="4" id="KW-0687">Ribonucleoprotein</keyword>
<name>A0AAW0EWX6_9TRYP</name>
<keyword evidence="2" id="KW-0963">Cytoplasm</keyword>
<dbReference type="PANTHER" id="PTHR17453:SF0">
    <property type="entry name" value="SIGNAL RECOGNITION PARTICLE 19 KDA PROTEIN"/>
    <property type="match status" value="1"/>
</dbReference>
<evidence type="ECO:0000256" key="4">
    <source>
        <dbReference type="ARBA" id="ARBA00023274"/>
    </source>
</evidence>
<dbReference type="EMBL" id="JAECZO010000125">
    <property type="protein sequence ID" value="KAK7197929.1"/>
    <property type="molecule type" value="Genomic_DNA"/>
</dbReference>
<dbReference type="InterPro" id="IPR036521">
    <property type="entry name" value="SRP19-like_sf"/>
</dbReference>
<dbReference type="Pfam" id="PF01922">
    <property type="entry name" value="SRP19"/>
    <property type="match status" value="1"/>
</dbReference>
<organism evidence="5 6">
    <name type="scientific">Novymonas esmeraldas</name>
    <dbReference type="NCBI Taxonomy" id="1808958"/>
    <lineage>
        <taxon>Eukaryota</taxon>
        <taxon>Discoba</taxon>
        <taxon>Euglenozoa</taxon>
        <taxon>Kinetoplastea</taxon>
        <taxon>Metakinetoplastina</taxon>
        <taxon>Trypanosomatida</taxon>
        <taxon>Trypanosomatidae</taxon>
        <taxon>Novymonas</taxon>
    </lineage>
</organism>
<protein>
    <submittedName>
        <fullName evidence="5">SRP19 protein</fullName>
    </submittedName>
</protein>
<keyword evidence="3" id="KW-0733">Signal recognition particle</keyword>
<dbReference type="Gene3D" id="3.30.56.30">
    <property type="entry name" value="Signal recognition particle, SRP19-like subunit"/>
    <property type="match status" value="1"/>
</dbReference>
<dbReference type="GO" id="GO:0008312">
    <property type="term" value="F:7S RNA binding"/>
    <property type="evidence" value="ECO:0007669"/>
    <property type="project" value="InterPro"/>
</dbReference>